<keyword evidence="2" id="KW-0680">Restriction system</keyword>
<dbReference type="PANTHER" id="PTHR43140:SF1">
    <property type="entry name" value="TYPE I RESTRICTION ENZYME ECOKI SPECIFICITY SUBUNIT"/>
    <property type="match status" value="1"/>
</dbReference>
<dbReference type="InterPro" id="IPR000055">
    <property type="entry name" value="Restrct_endonuc_typeI_TRD"/>
</dbReference>
<feature type="domain" description="Type I restriction modification DNA specificity" evidence="6">
    <location>
        <begin position="490"/>
        <end position="535"/>
    </location>
</feature>
<gene>
    <name evidence="7" type="ORF">F8M49_21605</name>
</gene>
<dbReference type="PANTHER" id="PTHR43140">
    <property type="entry name" value="TYPE-1 RESTRICTION ENZYME ECOKI SPECIFICITY PROTEIN"/>
    <property type="match status" value="1"/>
</dbReference>
<evidence type="ECO:0000313" key="8">
    <source>
        <dbReference type="Proteomes" id="UP001275440"/>
    </source>
</evidence>
<dbReference type="InterPro" id="IPR051212">
    <property type="entry name" value="Type-I_RE_S_subunit"/>
</dbReference>
<reference evidence="7 8" key="1">
    <citation type="submission" date="2019-10" db="EMBL/GenBank/DDBJ databases">
        <title>Draft Genome Assembly of Rhodococcus zopfii DSM44189.</title>
        <authorList>
            <person name="Sutton J.M."/>
            <person name="Akob D.M."/>
            <person name="Bushman T.J."/>
        </authorList>
    </citation>
    <scope>NUCLEOTIDE SEQUENCE [LARGE SCALE GENOMIC DNA]</scope>
    <source>
        <strain evidence="7 8">DSM 44189</strain>
    </source>
</reference>
<comment type="subunit">
    <text evidence="4">The methyltransferase is composed of M and S polypeptides.</text>
</comment>
<name>A0ABU3WUB0_9NOCA</name>
<evidence type="ECO:0000256" key="3">
    <source>
        <dbReference type="ARBA" id="ARBA00023125"/>
    </source>
</evidence>
<evidence type="ECO:0000256" key="1">
    <source>
        <dbReference type="ARBA" id="ARBA00010923"/>
    </source>
</evidence>
<organism evidence="7 8">
    <name type="scientific">Rhodococcus zopfii</name>
    <dbReference type="NCBI Taxonomy" id="43772"/>
    <lineage>
        <taxon>Bacteria</taxon>
        <taxon>Bacillati</taxon>
        <taxon>Actinomycetota</taxon>
        <taxon>Actinomycetes</taxon>
        <taxon>Mycobacteriales</taxon>
        <taxon>Nocardiaceae</taxon>
        <taxon>Rhodococcus</taxon>
    </lineage>
</organism>
<dbReference type="SUPFAM" id="SSF116734">
    <property type="entry name" value="DNA methylase specificity domain"/>
    <property type="match status" value="2"/>
</dbReference>
<dbReference type="Gene3D" id="3.90.220.20">
    <property type="entry name" value="DNA methylase specificity domains"/>
    <property type="match status" value="2"/>
</dbReference>
<feature type="domain" description="Type I restriction modification DNA specificity" evidence="6">
    <location>
        <begin position="61"/>
        <end position="240"/>
    </location>
</feature>
<proteinExistence type="inferred from homology"/>
<keyword evidence="3" id="KW-0238">DNA-binding</keyword>
<dbReference type="InterPro" id="IPR044946">
    <property type="entry name" value="Restrct_endonuc_typeI_TRD_sf"/>
</dbReference>
<keyword evidence="8" id="KW-1185">Reference proteome</keyword>
<evidence type="ECO:0000256" key="4">
    <source>
        <dbReference type="ARBA" id="ARBA00038652"/>
    </source>
</evidence>
<evidence type="ECO:0000259" key="6">
    <source>
        <dbReference type="Pfam" id="PF01420"/>
    </source>
</evidence>
<sequence>MLILDLAMRGRLTERQDDDKPASELLDRIDRERDRKVAEREIRRRRSLSDPSVDEVPYEVPVTWRWARIGRIAQVIGGATPSAGDPSNFEEPGLPWITPADMSRGKVRLIAYGSRGLSEKGYASCSASLMPAGSLVFSSRAPIGYVAIAANDLCTNQGFKSLVPHAMECSPYLYWALRAFAPMIAARGSGTTFKEVSGGVMESFPLPLPPVQEQHRIVERVDELMDLCDELEEQQAAQVETRSALTAATLHRVSEADQADDLRAAVAVFADSIDLHLAPGKGDLAALKRVRQVILDLAVRGRLTRRDPDDEPATNLLGKIAAERDRLVKAKEIRKPRVLADADPCRQEFNVPKGWEWCRLGQLVLTNEAGWSPVCPPEPRPNDAEWGVLKLSAVSWGKFLAHEHKILGAGLDPRPAIEVRDGDYLMSRANTAALVGRSVVVNDPPPRLMMSDLIVRLGFVDRVTAEYINLLNGTRSVRALYAEVSKGTSDTMRKLSRDQILSTPVPLPPLDEQKRIVDRVEALFAICDQLEQQLLVAEVLRKDLGASVGAHAALADTRNSTT</sequence>
<evidence type="ECO:0000256" key="2">
    <source>
        <dbReference type="ARBA" id="ARBA00022747"/>
    </source>
</evidence>
<dbReference type="Proteomes" id="UP001275440">
    <property type="component" value="Unassembled WGS sequence"/>
</dbReference>
<dbReference type="CDD" id="cd17273">
    <property type="entry name" value="RMtype1_S_EcoJA69PI-TRD1-CR1_like"/>
    <property type="match status" value="1"/>
</dbReference>
<dbReference type="Pfam" id="PF01420">
    <property type="entry name" value="Methylase_S"/>
    <property type="match status" value="2"/>
</dbReference>
<evidence type="ECO:0000256" key="5">
    <source>
        <dbReference type="SAM" id="Coils"/>
    </source>
</evidence>
<dbReference type="CDD" id="cd17261">
    <property type="entry name" value="RMtype1_S_EcoKI-TRD2-CR2_like"/>
    <property type="match status" value="1"/>
</dbReference>
<comment type="similarity">
    <text evidence="1">Belongs to the type-I restriction system S methylase family.</text>
</comment>
<dbReference type="EMBL" id="WBMO01000003">
    <property type="protein sequence ID" value="MDV2477307.1"/>
    <property type="molecule type" value="Genomic_DNA"/>
</dbReference>
<feature type="coiled-coil region" evidence="5">
    <location>
        <begin position="214"/>
        <end position="241"/>
    </location>
</feature>
<evidence type="ECO:0000313" key="7">
    <source>
        <dbReference type="EMBL" id="MDV2477307.1"/>
    </source>
</evidence>
<accession>A0ABU3WUB0</accession>
<keyword evidence="5" id="KW-0175">Coiled coil</keyword>
<comment type="caution">
    <text evidence="7">The sequence shown here is derived from an EMBL/GenBank/DDBJ whole genome shotgun (WGS) entry which is preliminary data.</text>
</comment>
<protein>
    <recommendedName>
        <fullName evidence="6">Type I restriction modification DNA specificity domain-containing protein</fullName>
    </recommendedName>
</protein>